<keyword evidence="10 13" id="KW-0472">Membrane</keyword>
<gene>
    <name evidence="15" type="ORF">C725_1106</name>
</gene>
<dbReference type="Pfam" id="PF00034">
    <property type="entry name" value="Cytochrom_C"/>
    <property type="match status" value="1"/>
</dbReference>
<evidence type="ECO:0000259" key="14">
    <source>
        <dbReference type="PROSITE" id="PS51007"/>
    </source>
</evidence>
<dbReference type="InterPro" id="IPR002327">
    <property type="entry name" value="Cyt_c_1A/1B"/>
</dbReference>
<evidence type="ECO:0000256" key="2">
    <source>
        <dbReference type="ARBA" id="ARBA00022448"/>
    </source>
</evidence>
<feature type="region of interest" description="Disordered" evidence="12">
    <location>
        <begin position="173"/>
        <end position="244"/>
    </location>
</feature>
<feature type="transmembrane region" description="Helical" evidence="13">
    <location>
        <begin position="12"/>
        <end position="31"/>
    </location>
</feature>
<keyword evidence="4 11" id="KW-0349">Heme</keyword>
<protein>
    <submittedName>
        <fullName evidence="15">Cytochrome c</fullName>
    </submittedName>
</protein>
<keyword evidence="7" id="KW-0249">Electron transport</keyword>
<proteinExistence type="predicted"/>
<reference evidence="15 16" key="1">
    <citation type="journal article" date="2013" name="Genome Announc.">
        <title>Draft Genome Sequence of Strain JLT2015T, Belonging to the Family Sphingomonadaceae of the Alphaproteobacteria.</title>
        <authorList>
            <person name="Tang K."/>
            <person name="Liu K."/>
            <person name="Li S."/>
            <person name="Jiao N."/>
        </authorList>
    </citation>
    <scope>NUCLEOTIDE SEQUENCE [LARGE SCALE GENOMIC DNA]</scope>
    <source>
        <strain evidence="15 16">JLT2015</strain>
    </source>
</reference>
<evidence type="ECO:0000256" key="9">
    <source>
        <dbReference type="ARBA" id="ARBA00023004"/>
    </source>
</evidence>
<dbReference type="InterPro" id="IPR009056">
    <property type="entry name" value="Cyt_c-like_dom"/>
</dbReference>
<keyword evidence="5 13" id="KW-0812">Transmembrane</keyword>
<evidence type="ECO:0000256" key="7">
    <source>
        <dbReference type="ARBA" id="ARBA00022982"/>
    </source>
</evidence>
<evidence type="ECO:0000256" key="3">
    <source>
        <dbReference type="ARBA" id="ARBA00022475"/>
    </source>
</evidence>
<dbReference type="PANTHER" id="PTHR11961">
    <property type="entry name" value="CYTOCHROME C"/>
    <property type="match status" value="1"/>
</dbReference>
<accession>M2SCV1</accession>
<evidence type="ECO:0000313" key="16">
    <source>
        <dbReference type="Proteomes" id="UP000011717"/>
    </source>
</evidence>
<dbReference type="EMBL" id="AMRV01000003">
    <property type="protein sequence ID" value="EMD83205.1"/>
    <property type="molecule type" value="Genomic_DNA"/>
</dbReference>
<evidence type="ECO:0000256" key="5">
    <source>
        <dbReference type="ARBA" id="ARBA00022692"/>
    </source>
</evidence>
<keyword evidence="9 11" id="KW-0408">Iron</keyword>
<organism evidence="15 16">
    <name type="scientific">Pacificimonas flava</name>
    <dbReference type="NCBI Taxonomy" id="1234595"/>
    <lineage>
        <taxon>Bacteria</taxon>
        <taxon>Pseudomonadati</taxon>
        <taxon>Pseudomonadota</taxon>
        <taxon>Alphaproteobacteria</taxon>
        <taxon>Sphingomonadales</taxon>
        <taxon>Sphingosinicellaceae</taxon>
        <taxon>Pacificimonas</taxon>
    </lineage>
</organism>
<dbReference type="GO" id="GO:0005886">
    <property type="term" value="C:plasma membrane"/>
    <property type="evidence" value="ECO:0007669"/>
    <property type="project" value="UniProtKB-SubCell"/>
</dbReference>
<comment type="caution">
    <text evidence="15">The sequence shown here is derived from an EMBL/GenBank/DDBJ whole genome shotgun (WGS) entry which is preliminary data.</text>
</comment>
<keyword evidence="2" id="KW-0813">Transport</keyword>
<dbReference type="RefSeq" id="WP_008600753.1">
    <property type="nucleotide sequence ID" value="NZ_AMRV01000003.1"/>
</dbReference>
<keyword evidence="16" id="KW-1185">Reference proteome</keyword>
<feature type="domain" description="Cytochrome c" evidence="14">
    <location>
        <begin position="69"/>
        <end position="169"/>
    </location>
</feature>
<evidence type="ECO:0000256" key="11">
    <source>
        <dbReference type="PROSITE-ProRule" id="PRU00433"/>
    </source>
</evidence>
<evidence type="ECO:0000256" key="8">
    <source>
        <dbReference type="ARBA" id="ARBA00022989"/>
    </source>
</evidence>
<dbReference type="FunFam" id="1.10.760.10:FF:000026">
    <property type="entry name" value="Cytochrome C, membrane-bound"/>
    <property type="match status" value="1"/>
</dbReference>
<dbReference type="Proteomes" id="UP000011717">
    <property type="component" value="Unassembled WGS sequence"/>
</dbReference>
<dbReference type="GO" id="GO:0046872">
    <property type="term" value="F:metal ion binding"/>
    <property type="evidence" value="ECO:0007669"/>
    <property type="project" value="UniProtKB-KW"/>
</dbReference>
<evidence type="ECO:0000256" key="1">
    <source>
        <dbReference type="ARBA" id="ARBA00004162"/>
    </source>
</evidence>
<feature type="compositionally biased region" description="Low complexity" evidence="12">
    <location>
        <begin position="179"/>
        <end position="205"/>
    </location>
</feature>
<dbReference type="SUPFAM" id="SSF46626">
    <property type="entry name" value="Cytochrome c"/>
    <property type="match status" value="1"/>
</dbReference>
<evidence type="ECO:0000256" key="12">
    <source>
        <dbReference type="SAM" id="MobiDB-lite"/>
    </source>
</evidence>
<keyword evidence="6 11" id="KW-0479">Metal-binding</keyword>
<comment type="subcellular location">
    <subcellularLocation>
        <location evidence="1">Cell membrane</location>
        <topology evidence="1">Single-pass membrane protein</topology>
    </subcellularLocation>
</comment>
<evidence type="ECO:0000256" key="10">
    <source>
        <dbReference type="ARBA" id="ARBA00023136"/>
    </source>
</evidence>
<evidence type="ECO:0000256" key="4">
    <source>
        <dbReference type="ARBA" id="ARBA00022617"/>
    </source>
</evidence>
<dbReference type="AlphaFoldDB" id="M2SCV1"/>
<dbReference type="GO" id="GO:0020037">
    <property type="term" value="F:heme binding"/>
    <property type="evidence" value="ECO:0007669"/>
    <property type="project" value="InterPro"/>
</dbReference>
<evidence type="ECO:0000256" key="6">
    <source>
        <dbReference type="ARBA" id="ARBA00022723"/>
    </source>
</evidence>
<dbReference type="InterPro" id="IPR036909">
    <property type="entry name" value="Cyt_c-like_dom_sf"/>
</dbReference>
<evidence type="ECO:0000256" key="13">
    <source>
        <dbReference type="SAM" id="Phobius"/>
    </source>
</evidence>
<dbReference type="GO" id="GO:0009055">
    <property type="term" value="F:electron transfer activity"/>
    <property type="evidence" value="ECO:0007669"/>
    <property type="project" value="InterPro"/>
</dbReference>
<evidence type="ECO:0000313" key="15">
    <source>
        <dbReference type="EMBL" id="EMD83205.1"/>
    </source>
</evidence>
<name>M2SCV1_9SPHN</name>
<sequence length="244" mass="25128">MDSFEWNKIIGWVLMAAIAVLGLSIVSGAVYHQERPEEMAFFVDVPEEAATGEDAVDPMVELATAMQTADATKGEAVFKKCATCHTVNQGGPNKQGPNLYGVVGRPVGSHAGFSYSSAIGDHGGNWDWELLNAYITSPRAAIPGNVMSFAGIGDVQDRANLFAYLHSQGGSIPLPEAPAPEVAAADEAGAEAGTEGDPEGTGPEAAKAEDGPEAEIEDAAASPEGNVGGPGAENQDTNDTADDK</sequence>
<dbReference type="PROSITE" id="PS51007">
    <property type="entry name" value="CYTC"/>
    <property type="match status" value="1"/>
</dbReference>
<keyword evidence="3" id="KW-1003">Cell membrane</keyword>
<dbReference type="Gene3D" id="1.10.760.10">
    <property type="entry name" value="Cytochrome c-like domain"/>
    <property type="match status" value="1"/>
</dbReference>
<keyword evidence="8 13" id="KW-1133">Transmembrane helix</keyword>
<dbReference type="PRINTS" id="PR00604">
    <property type="entry name" value="CYTCHRMECIAB"/>
</dbReference>